<evidence type="ECO:0000256" key="3">
    <source>
        <dbReference type="ARBA" id="ARBA00022452"/>
    </source>
</evidence>
<gene>
    <name evidence="13" type="ORF">OI18_06635</name>
</gene>
<dbReference type="SUPFAM" id="SSF56935">
    <property type="entry name" value="Porins"/>
    <property type="match status" value="1"/>
</dbReference>
<comment type="similarity">
    <text evidence="8 9">Belongs to the TonB-dependent receptor family.</text>
</comment>
<dbReference type="GO" id="GO:0009279">
    <property type="term" value="C:cell outer membrane"/>
    <property type="evidence" value="ECO:0007669"/>
    <property type="project" value="UniProtKB-SubCell"/>
</dbReference>
<dbReference type="Gene3D" id="2.40.170.20">
    <property type="entry name" value="TonB-dependent receptor, beta-barrel domain"/>
    <property type="match status" value="1"/>
</dbReference>
<comment type="subcellular location">
    <subcellularLocation>
        <location evidence="1 8">Cell outer membrane</location>
        <topology evidence="1 8">Multi-pass membrane protein</topology>
    </subcellularLocation>
</comment>
<feature type="domain" description="TonB-dependent receptor plug" evidence="12">
    <location>
        <begin position="113"/>
        <end position="238"/>
    </location>
</feature>
<dbReference type="InterPro" id="IPR037066">
    <property type="entry name" value="Plug_dom_sf"/>
</dbReference>
<dbReference type="InterPro" id="IPR000531">
    <property type="entry name" value="Beta-barrel_TonB"/>
</dbReference>
<dbReference type="InterPro" id="IPR036942">
    <property type="entry name" value="Beta-barrel_TonB_sf"/>
</dbReference>
<dbReference type="PROSITE" id="PS52016">
    <property type="entry name" value="TONB_DEPENDENT_REC_3"/>
    <property type="match status" value="1"/>
</dbReference>
<dbReference type="SUPFAM" id="SSF49464">
    <property type="entry name" value="Carboxypeptidase regulatory domain-like"/>
    <property type="match status" value="1"/>
</dbReference>
<keyword evidence="14" id="KW-1185">Reference proteome</keyword>
<dbReference type="Gene3D" id="2.170.130.10">
    <property type="entry name" value="TonB-dependent receptor, plug domain"/>
    <property type="match status" value="1"/>
</dbReference>
<dbReference type="InterPro" id="IPR023996">
    <property type="entry name" value="TonB-dep_OMP_SusC/RagA"/>
</dbReference>
<dbReference type="Proteomes" id="UP000031408">
    <property type="component" value="Unassembled WGS sequence"/>
</dbReference>
<dbReference type="STRING" id="1349421.OI18_06635"/>
<dbReference type="Pfam" id="PF13715">
    <property type="entry name" value="CarbopepD_reg_2"/>
    <property type="match status" value="1"/>
</dbReference>
<evidence type="ECO:0000256" key="2">
    <source>
        <dbReference type="ARBA" id="ARBA00022448"/>
    </source>
</evidence>
<evidence type="ECO:0000259" key="11">
    <source>
        <dbReference type="Pfam" id="PF00593"/>
    </source>
</evidence>
<keyword evidence="4 8" id="KW-0812">Transmembrane</keyword>
<name>A0A0C1L6Z1_9BACT</name>
<keyword evidence="7 8" id="KW-0998">Cell outer membrane</keyword>
<dbReference type="InterPro" id="IPR023997">
    <property type="entry name" value="TonB-dep_OMP_SusC/RagA_CS"/>
</dbReference>
<keyword evidence="5 9" id="KW-0798">TonB box</keyword>
<reference evidence="13 14" key="1">
    <citation type="submission" date="2014-11" db="EMBL/GenBank/DDBJ databases">
        <title>Genome sequence of Flavihumibacter solisilvae 3-3.</title>
        <authorList>
            <person name="Zhou G."/>
            <person name="Li M."/>
            <person name="Wang G."/>
        </authorList>
    </citation>
    <scope>NUCLEOTIDE SEQUENCE [LARGE SCALE GENOMIC DNA]</scope>
    <source>
        <strain evidence="13 14">3-3</strain>
    </source>
</reference>
<accession>A0A0C1L6Z1</accession>
<dbReference type="Gene3D" id="2.60.40.1120">
    <property type="entry name" value="Carboxypeptidase-like, regulatory domain"/>
    <property type="match status" value="1"/>
</dbReference>
<proteinExistence type="inferred from homology"/>
<keyword evidence="2 8" id="KW-0813">Transport</keyword>
<feature type="domain" description="TonB-dependent receptor-like beta-barrel" evidence="11">
    <location>
        <begin position="465"/>
        <end position="837"/>
    </location>
</feature>
<evidence type="ECO:0000256" key="4">
    <source>
        <dbReference type="ARBA" id="ARBA00022692"/>
    </source>
</evidence>
<evidence type="ECO:0000313" key="13">
    <source>
        <dbReference type="EMBL" id="KIC95286.1"/>
    </source>
</evidence>
<sequence length="1072" mass="118085">MRKISSILLTLLLVGALAYGQTRTITGQVKDDKGNPVPFASVKVKGSSAGVAADQEGNFKIEVPAGSTLQVSATSFETFEVAVGDQTVVPVTMKSTSSLSEVVVTALGIRRSKNELGYAAQKVNSEDITRARDNNFVNSLSGKVSGVQVNRNNSMGGSTNIVIRGSKTLSGSNQALFVVDGVPFDNSNTNTQDQRTGRGGYDYGNAAADINPDDIESVNVLKGAAATALYGSRASNGVVMITTKKGSRGLGITVNTGITIGKVDKETFITHQKLYGGGYGHYYEDPSGQFLYRDINGDGTKDLVTPTSEDASYGARFDPNLMVYQWDAFDQAGPNFGKARPWQVANSTPIDFFRDALTTSNSVVFDGGNDRGWFKLGYTKNTDKGILPNSKLNKDLVNLGAQYNVTDKFSVSGSINFSKVDGYGRYGTGYDSKNLMGGFRQWWQMNVDINEQEAAYKRNLQNITWNWADPADLVPIYWDNPYWTRYENYENDSRIRWFGNITANYKITDWLNVMGRVTLDNYNEQQEERIAVGSIDVSKYSKFNRSWQEYNYDLIVNANTNLTDDISLKGLVGANLRRSKLESTLSTTNGGLYVPRLYSLSNSINPIEAPTEELKEIEVGGVFAQASFGWRDMVFLEGSIRRDQSSTLPDDNDVYWYPSVSLGFVFSKLVQPDWLSYGKLRANYAEVGADAPPLSIQDVYDKPTPYNGIPLFSVAPTKNNPELKPERTRSKEIGLEMAFLNSRLGFDVSYYRTNTINQIVPVAVSSATGYANRYINTGDVQNQGWEASAFFVPVKNRNFSWTLNLNFTRNRNEVIDIYTDEFGNVVDNILLANFQGGVSINATKGEPYGTIRGANFVYHENGKPIIDPSTGRYMFSATSNEVIGNANPDWIGGVQNTLKYKDFSLSFLIDIKKGGDIFSLDMYYGLSTGMPEETAGLNDLGNPLRSPIAEGGGIIRPGVLPDGKPNDIRVEAINYGAFGYRYQPAAGFVYDAGFVKLREVAITYSIPKSILSKIKGFKGIDFSIIGRNLWIIDKNLPYADPEEGLSSGNLQGYQGGAYPTTRNIGFNLRLKF</sequence>
<comment type="caution">
    <text evidence="13">The sequence shown here is derived from an EMBL/GenBank/DDBJ whole genome shotgun (WGS) entry which is preliminary data.</text>
</comment>
<dbReference type="InterPro" id="IPR039426">
    <property type="entry name" value="TonB-dep_rcpt-like"/>
</dbReference>
<evidence type="ECO:0000256" key="5">
    <source>
        <dbReference type="ARBA" id="ARBA00023077"/>
    </source>
</evidence>
<keyword evidence="6 8" id="KW-0472">Membrane</keyword>
<dbReference type="Pfam" id="PF07715">
    <property type="entry name" value="Plug"/>
    <property type="match status" value="1"/>
</dbReference>
<evidence type="ECO:0000256" key="9">
    <source>
        <dbReference type="RuleBase" id="RU003357"/>
    </source>
</evidence>
<dbReference type="AlphaFoldDB" id="A0A0C1L6Z1"/>
<evidence type="ECO:0000256" key="7">
    <source>
        <dbReference type="ARBA" id="ARBA00023237"/>
    </source>
</evidence>
<keyword evidence="10" id="KW-0732">Signal</keyword>
<evidence type="ECO:0000256" key="6">
    <source>
        <dbReference type="ARBA" id="ARBA00023136"/>
    </source>
</evidence>
<feature type="chain" id="PRO_5002135467" evidence="10">
    <location>
        <begin position="21"/>
        <end position="1072"/>
    </location>
</feature>
<dbReference type="InterPro" id="IPR008969">
    <property type="entry name" value="CarboxyPept-like_regulatory"/>
</dbReference>
<organism evidence="13 14">
    <name type="scientific">Flavihumibacter solisilvae</name>
    <dbReference type="NCBI Taxonomy" id="1349421"/>
    <lineage>
        <taxon>Bacteria</taxon>
        <taxon>Pseudomonadati</taxon>
        <taxon>Bacteroidota</taxon>
        <taxon>Chitinophagia</taxon>
        <taxon>Chitinophagales</taxon>
        <taxon>Chitinophagaceae</taxon>
        <taxon>Flavihumibacter</taxon>
    </lineage>
</organism>
<protein>
    <submittedName>
        <fullName evidence="13">Membrane protein</fullName>
    </submittedName>
</protein>
<feature type="signal peptide" evidence="10">
    <location>
        <begin position="1"/>
        <end position="20"/>
    </location>
</feature>
<evidence type="ECO:0000256" key="8">
    <source>
        <dbReference type="PROSITE-ProRule" id="PRU01360"/>
    </source>
</evidence>
<evidence type="ECO:0000259" key="12">
    <source>
        <dbReference type="Pfam" id="PF07715"/>
    </source>
</evidence>
<dbReference type="OrthoDB" id="9768177at2"/>
<dbReference type="RefSeq" id="WP_039138286.1">
    <property type="nucleotide sequence ID" value="NZ_JSVC01000007.1"/>
</dbReference>
<dbReference type="EMBL" id="JSVC01000007">
    <property type="protein sequence ID" value="KIC95286.1"/>
    <property type="molecule type" value="Genomic_DNA"/>
</dbReference>
<evidence type="ECO:0000256" key="10">
    <source>
        <dbReference type="SAM" id="SignalP"/>
    </source>
</evidence>
<dbReference type="NCBIfam" id="TIGR04056">
    <property type="entry name" value="OMP_RagA_SusC"/>
    <property type="match status" value="1"/>
</dbReference>
<evidence type="ECO:0000313" key="14">
    <source>
        <dbReference type="Proteomes" id="UP000031408"/>
    </source>
</evidence>
<dbReference type="NCBIfam" id="TIGR04057">
    <property type="entry name" value="SusC_RagA_signa"/>
    <property type="match status" value="1"/>
</dbReference>
<keyword evidence="3 8" id="KW-1134">Transmembrane beta strand</keyword>
<dbReference type="Pfam" id="PF00593">
    <property type="entry name" value="TonB_dep_Rec_b-barrel"/>
    <property type="match status" value="1"/>
</dbReference>
<dbReference type="InterPro" id="IPR012910">
    <property type="entry name" value="Plug_dom"/>
</dbReference>
<evidence type="ECO:0000256" key="1">
    <source>
        <dbReference type="ARBA" id="ARBA00004571"/>
    </source>
</evidence>